<keyword evidence="7" id="KW-1185">Reference proteome</keyword>
<feature type="short sequence motif" description="DGA/G" evidence="4">
    <location>
        <begin position="180"/>
        <end position="182"/>
    </location>
</feature>
<organism evidence="6 7">
    <name type="scientific">Alicyclobacillus cellulosilyticus</name>
    <dbReference type="NCBI Taxonomy" id="1003997"/>
    <lineage>
        <taxon>Bacteria</taxon>
        <taxon>Bacillati</taxon>
        <taxon>Bacillota</taxon>
        <taxon>Bacilli</taxon>
        <taxon>Bacillales</taxon>
        <taxon>Alicyclobacillaceae</taxon>
        <taxon>Alicyclobacillus</taxon>
    </lineage>
</organism>
<dbReference type="InterPro" id="IPR016035">
    <property type="entry name" value="Acyl_Trfase/lysoPLipase"/>
</dbReference>
<evidence type="ECO:0000259" key="5">
    <source>
        <dbReference type="PROSITE" id="PS51635"/>
    </source>
</evidence>
<dbReference type="PROSITE" id="PS51635">
    <property type="entry name" value="PNPLA"/>
    <property type="match status" value="1"/>
</dbReference>
<dbReference type="InterPro" id="IPR002641">
    <property type="entry name" value="PNPLA_dom"/>
</dbReference>
<dbReference type="GO" id="GO:0016042">
    <property type="term" value="P:lipid catabolic process"/>
    <property type="evidence" value="ECO:0007669"/>
    <property type="project" value="UniProtKB-UniRule"/>
</dbReference>
<evidence type="ECO:0000256" key="4">
    <source>
        <dbReference type="PROSITE-ProRule" id="PRU01161"/>
    </source>
</evidence>
<dbReference type="EMBL" id="BMOY01000032">
    <property type="protein sequence ID" value="GGJ10178.1"/>
    <property type="molecule type" value="Genomic_DNA"/>
</dbReference>
<protein>
    <recommendedName>
        <fullName evidence="5">PNPLA domain-containing protein</fullName>
    </recommendedName>
</protein>
<dbReference type="SUPFAM" id="SSF52151">
    <property type="entry name" value="FabD/lysophospholipase-like"/>
    <property type="match status" value="1"/>
</dbReference>
<feature type="short sequence motif" description="GXSXG" evidence="4">
    <location>
        <begin position="36"/>
        <end position="40"/>
    </location>
</feature>
<dbReference type="Proteomes" id="UP000637695">
    <property type="component" value="Unassembled WGS sequence"/>
</dbReference>
<sequence>MRIGIALSGGTLKAAAHVGVLAALAELGVHPDCVAGTSAGSLVAALYAHGYSADELKRLVDWFPGPRLLDFGFPILSSAWSLLLAAAGRRPRRLPNGLVRGNRLAAYIAELLRGRTPVLPFYIIATDLRTGSPVTFTNDIAAIARGIACPVQDVTAAVLGSCSLPGLLTPVEMGSWLLVDGAFRHYVPVHVLRQVGCQKLLAVNLHHLDMDWEPQTFIDVLVRSFEILLKESIENDVDGPDLFVLEPNVHATWWSFREVPRFVAEGEREVRARRSQLTVFLRTPPRRGPRVVFHALPETGSDQRIHTSTDLS</sequence>
<proteinExistence type="predicted"/>
<reference evidence="6" key="1">
    <citation type="journal article" date="2014" name="Int. J. Syst. Evol. Microbiol.">
        <title>Complete genome sequence of Corynebacterium casei LMG S-19264T (=DSM 44701T), isolated from a smear-ripened cheese.</title>
        <authorList>
            <consortium name="US DOE Joint Genome Institute (JGI-PGF)"/>
            <person name="Walter F."/>
            <person name="Albersmeier A."/>
            <person name="Kalinowski J."/>
            <person name="Ruckert C."/>
        </authorList>
    </citation>
    <scope>NUCLEOTIDE SEQUENCE</scope>
    <source>
        <strain evidence="6">JCM 18487</strain>
    </source>
</reference>
<dbReference type="PANTHER" id="PTHR14226">
    <property type="entry name" value="NEUROPATHY TARGET ESTERASE/SWISS CHEESE D.MELANOGASTER"/>
    <property type="match status" value="1"/>
</dbReference>
<gene>
    <name evidence="6" type="ORF">GCM10010885_19210</name>
</gene>
<dbReference type="Gene3D" id="3.40.1090.10">
    <property type="entry name" value="Cytosolic phospholipase A2 catalytic domain"/>
    <property type="match status" value="2"/>
</dbReference>
<dbReference type="AlphaFoldDB" id="A0A917NLG8"/>
<dbReference type="GO" id="GO:0016787">
    <property type="term" value="F:hydrolase activity"/>
    <property type="evidence" value="ECO:0007669"/>
    <property type="project" value="UniProtKB-UniRule"/>
</dbReference>
<name>A0A917NLG8_9BACL</name>
<reference evidence="6" key="2">
    <citation type="submission" date="2020-09" db="EMBL/GenBank/DDBJ databases">
        <authorList>
            <person name="Sun Q."/>
            <person name="Ohkuma M."/>
        </authorList>
    </citation>
    <scope>NUCLEOTIDE SEQUENCE</scope>
    <source>
        <strain evidence="6">JCM 18487</strain>
    </source>
</reference>
<dbReference type="InterPro" id="IPR050301">
    <property type="entry name" value="NTE"/>
</dbReference>
<comment type="caution">
    <text evidence="6">The sequence shown here is derived from an EMBL/GenBank/DDBJ whole genome shotgun (WGS) entry which is preliminary data.</text>
</comment>
<accession>A0A917NLG8</accession>
<dbReference type="PANTHER" id="PTHR14226:SF29">
    <property type="entry name" value="NEUROPATHY TARGET ESTERASE SWS"/>
    <property type="match status" value="1"/>
</dbReference>
<keyword evidence="2 4" id="KW-0442">Lipid degradation</keyword>
<keyword evidence="3 4" id="KW-0443">Lipid metabolism</keyword>
<evidence type="ECO:0000256" key="2">
    <source>
        <dbReference type="ARBA" id="ARBA00022963"/>
    </source>
</evidence>
<dbReference type="RefSeq" id="WP_229776772.1">
    <property type="nucleotide sequence ID" value="NZ_BMOY01000032.1"/>
</dbReference>
<evidence type="ECO:0000256" key="3">
    <source>
        <dbReference type="ARBA" id="ARBA00023098"/>
    </source>
</evidence>
<evidence type="ECO:0000256" key="1">
    <source>
        <dbReference type="ARBA" id="ARBA00022801"/>
    </source>
</evidence>
<dbReference type="Pfam" id="PF01734">
    <property type="entry name" value="Patatin"/>
    <property type="match status" value="1"/>
</dbReference>
<evidence type="ECO:0000313" key="6">
    <source>
        <dbReference type="EMBL" id="GGJ10178.1"/>
    </source>
</evidence>
<feature type="domain" description="PNPLA" evidence="5">
    <location>
        <begin position="5"/>
        <end position="193"/>
    </location>
</feature>
<feature type="active site" description="Nucleophile" evidence="4">
    <location>
        <position position="38"/>
    </location>
</feature>
<feature type="active site" description="Proton acceptor" evidence="4">
    <location>
        <position position="180"/>
    </location>
</feature>
<keyword evidence="1 4" id="KW-0378">Hydrolase</keyword>
<evidence type="ECO:0000313" key="7">
    <source>
        <dbReference type="Proteomes" id="UP000637695"/>
    </source>
</evidence>
<comment type="caution">
    <text evidence="4">Lacks conserved residue(s) required for the propagation of feature annotation.</text>
</comment>